<feature type="domain" description="HTH cro/C1-type" evidence="1">
    <location>
        <begin position="18"/>
        <end position="62"/>
    </location>
</feature>
<dbReference type="SMART" id="SM00530">
    <property type="entry name" value="HTH_XRE"/>
    <property type="match status" value="1"/>
</dbReference>
<dbReference type="InterPro" id="IPR001387">
    <property type="entry name" value="Cro/C1-type_HTH"/>
</dbReference>
<dbReference type="RefSeq" id="WP_165907553.1">
    <property type="nucleotide sequence ID" value="NZ_SLZU01000011.1"/>
</dbReference>
<dbReference type="AlphaFoldDB" id="A0A4R3J8X8"/>
<dbReference type="Gene3D" id="1.10.260.40">
    <property type="entry name" value="lambda repressor-like DNA-binding domains"/>
    <property type="match status" value="1"/>
</dbReference>
<keyword evidence="3" id="KW-1185">Reference proteome</keyword>
<dbReference type="Pfam" id="PF13560">
    <property type="entry name" value="HTH_31"/>
    <property type="match status" value="1"/>
</dbReference>
<proteinExistence type="predicted"/>
<evidence type="ECO:0000313" key="2">
    <source>
        <dbReference type="EMBL" id="TCS61406.1"/>
    </source>
</evidence>
<sequence length="270" mass="30191">MSKDLPENLRLLCSYHPSIAEVCRRLGANRSQFNRYLNGQTLPSLRLMRKICDFFGVEEAELLMPHSRFQELIRLKPQGGGADIERNQLRSESEKILQASLPRLEAYSGYYFTYYNSMSNPGKVLKGLTRIYPTSYSMNVKTLEVIGRRGHGGFTCKYQGGCFMLGDRLFITAMETLTGNEVIQIILYPSYTNRIRHLSGIMSGVSAHATRAPAATQIAMEFLGTQVNPRKSLALCGLFDPDDDEVPDMVKRMISGHSDPASHLLMAAPG</sequence>
<gene>
    <name evidence="2" type="ORF">EDD52_1113</name>
</gene>
<comment type="caution">
    <text evidence="2">The sequence shown here is derived from an EMBL/GenBank/DDBJ whole genome shotgun (WGS) entry which is preliminary data.</text>
</comment>
<dbReference type="PROSITE" id="PS50943">
    <property type="entry name" value="HTH_CROC1"/>
    <property type="match status" value="1"/>
</dbReference>
<reference evidence="2 3" key="1">
    <citation type="submission" date="2019-03" db="EMBL/GenBank/DDBJ databases">
        <title>Genomic Encyclopedia of Type Strains, Phase IV (KMG-IV): sequencing the most valuable type-strain genomes for metagenomic binning, comparative biology and taxonomic classification.</title>
        <authorList>
            <person name="Goeker M."/>
        </authorList>
    </citation>
    <scope>NUCLEOTIDE SEQUENCE [LARGE SCALE GENOMIC DNA]</scope>
    <source>
        <strain evidence="2 3">DSM 104836</strain>
    </source>
</reference>
<dbReference type="CDD" id="cd00093">
    <property type="entry name" value="HTH_XRE"/>
    <property type="match status" value="1"/>
</dbReference>
<organism evidence="2 3">
    <name type="scientific">Primorskyibacter sedentarius</name>
    <dbReference type="NCBI Taxonomy" id="745311"/>
    <lineage>
        <taxon>Bacteria</taxon>
        <taxon>Pseudomonadati</taxon>
        <taxon>Pseudomonadota</taxon>
        <taxon>Alphaproteobacteria</taxon>
        <taxon>Rhodobacterales</taxon>
        <taxon>Roseobacteraceae</taxon>
        <taxon>Primorskyibacter</taxon>
    </lineage>
</organism>
<dbReference type="GO" id="GO:0003677">
    <property type="term" value="F:DNA binding"/>
    <property type="evidence" value="ECO:0007669"/>
    <property type="project" value="InterPro"/>
</dbReference>
<accession>A0A4R3J8X8</accession>
<protein>
    <submittedName>
        <fullName evidence="2">Transcriptional regulator with XRE-family HTH domain</fullName>
    </submittedName>
</protein>
<name>A0A4R3J8X8_9RHOB</name>
<evidence type="ECO:0000259" key="1">
    <source>
        <dbReference type="PROSITE" id="PS50943"/>
    </source>
</evidence>
<dbReference type="InterPro" id="IPR010982">
    <property type="entry name" value="Lambda_DNA-bd_dom_sf"/>
</dbReference>
<dbReference type="EMBL" id="SLZU01000011">
    <property type="protein sequence ID" value="TCS61406.1"/>
    <property type="molecule type" value="Genomic_DNA"/>
</dbReference>
<evidence type="ECO:0000313" key="3">
    <source>
        <dbReference type="Proteomes" id="UP000295696"/>
    </source>
</evidence>
<dbReference type="SUPFAM" id="SSF47413">
    <property type="entry name" value="lambda repressor-like DNA-binding domains"/>
    <property type="match status" value="1"/>
</dbReference>
<dbReference type="Proteomes" id="UP000295696">
    <property type="component" value="Unassembled WGS sequence"/>
</dbReference>